<dbReference type="Proteomes" id="UP000321832">
    <property type="component" value="Unassembled WGS sequence"/>
</dbReference>
<gene>
    <name evidence="3" type="ORF">FSC37_14250</name>
</gene>
<dbReference type="Pfam" id="PF02897">
    <property type="entry name" value="Peptidase_S9_N"/>
    <property type="match status" value="1"/>
</dbReference>
<evidence type="ECO:0000313" key="3">
    <source>
        <dbReference type="EMBL" id="TXC66570.1"/>
    </source>
</evidence>
<proteinExistence type="predicted"/>
<dbReference type="GO" id="GO:0004252">
    <property type="term" value="F:serine-type endopeptidase activity"/>
    <property type="evidence" value="ECO:0007669"/>
    <property type="project" value="InterPro"/>
</dbReference>
<keyword evidence="4" id="KW-1185">Reference proteome</keyword>
<dbReference type="EMBL" id="VOPW01000001">
    <property type="protein sequence ID" value="TXC66570.1"/>
    <property type="molecule type" value="Genomic_DNA"/>
</dbReference>
<dbReference type="InterPro" id="IPR023302">
    <property type="entry name" value="Pept_S9A_N"/>
</dbReference>
<sequence length="116" mass="13066">MTWAASMPRTPYPLADEGPIPTRKPHDVSIHGETRIDDWFWLRQRDDPEVIAHLHAENAHTEGLVRAACRAEAAALRRDARAHPGRRRRPALAQERLVDLEPHRQGPAVRDPAAPA</sequence>
<dbReference type="SUPFAM" id="SSF50993">
    <property type="entry name" value="Peptidase/esterase 'gauge' domain"/>
    <property type="match status" value="1"/>
</dbReference>
<evidence type="ECO:0000256" key="1">
    <source>
        <dbReference type="SAM" id="MobiDB-lite"/>
    </source>
</evidence>
<name>A0A5C6U1X4_9BURK</name>
<comment type="caution">
    <text evidence="3">The sequence shown here is derived from an EMBL/GenBank/DDBJ whole genome shotgun (WGS) entry which is preliminary data.</text>
</comment>
<protein>
    <recommendedName>
        <fullName evidence="2">Peptidase S9A N-terminal domain-containing protein</fullName>
    </recommendedName>
</protein>
<evidence type="ECO:0000313" key="4">
    <source>
        <dbReference type="Proteomes" id="UP000321832"/>
    </source>
</evidence>
<dbReference type="Gene3D" id="3.40.50.1820">
    <property type="entry name" value="alpha/beta hydrolase"/>
    <property type="match status" value="1"/>
</dbReference>
<dbReference type="InterPro" id="IPR029058">
    <property type="entry name" value="AB_hydrolase_fold"/>
</dbReference>
<dbReference type="AlphaFoldDB" id="A0A5C6U1X4"/>
<accession>A0A5C6U1X4</accession>
<feature type="domain" description="Peptidase S9A N-terminal" evidence="2">
    <location>
        <begin position="22"/>
        <end position="66"/>
    </location>
</feature>
<evidence type="ECO:0000259" key="2">
    <source>
        <dbReference type="Pfam" id="PF02897"/>
    </source>
</evidence>
<feature type="region of interest" description="Disordered" evidence="1">
    <location>
        <begin position="77"/>
        <end position="116"/>
    </location>
</feature>
<feature type="region of interest" description="Disordered" evidence="1">
    <location>
        <begin position="1"/>
        <end position="29"/>
    </location>
</feature>
<reference evidence="3 4" key="1">
    <citation type="submission" date="2019-08" db="EMBL/GenBank/DDBJ databases">
        <authorList>
            <person name="Khan S.A."/>
            <person name="Jeon C.O."/>
            <person name="Jeong S.E."/>
        </authorList>
    </citation>
    <scope>NUCLEOTIDE SEQUENCE [LARGE SCALE GENOMIC DNA]</scope>
    <source>
        <strain evidence="4">IMCC1728</strain>
    </source>
</reference>
<organism evidence="3 4">
    <name type="scientific">Piscinibacter aquaticus</name>
    <dbReference type="NCBI Taxonomy" id="392597"/>
    <lineage>
        <taxon>Bacteria</taxon>
        <taxon>Pseudomonadati</taxon>
        <taxon>Pseudomonadota</taxon>
        <taxon>Betaproteobacteria</taxon>
        <taxon>Burkholderiales</taxon>
        <taxon>Sphaerotilaceae</taxon>
        <taxon>Piscinibacter</taxon>
    </lineage>
</organism>